<feature type="domain" description="Transketolase N-terminal" evidence="1">
    <location>
        <begin position="1"/>
        <end position="140"/>
    </location>
</feature>
<evidence type="ECO:0000313" key="2">
    <source>
        <dbReference type="EMBL" id="KAG9914901.1"/>
    </source>
</evidence>
<accession>A0A9P8JEE7</accession>
<feature type="non-terminal residue" evidence="2">
    <location>
        <position position="140"/>
    </location>
</feature>
<dbReference type="GO" id="GO:0006098">
    <property type="term" value="P:pentose-phosphate shunt"/>
    <property type="evidence" value="ECO:0007669"/>
    <property type="project" value="TreeGrafter"/>
</dbReference>
<dbReference type="Proteomes" id="UP000729357">
    <property type="component" value="Unassembled WGS sequence"/>
</dbReference>
<dbReference type="InterPro" id="IPR005474">
    <property type="entry name" value="Transketolase_N"/>
</dbReference>
<dbReference type="GO" id="GO:0004802">
    <property type="term" value="F:transketolase activity"/>
    <property type="evidence" value="ECO:0007669"/>
    <property type="project" value="TreeGrafter"/>
</dbReference>
<reference evidence="2" key="2">
    <citation type="submission" date="2021-08" db="EMBL/GenBank/DDBJ databases">
        <authorList>
            <person name="Gostincar C."/>
            <person name="Sun X."/>
            <person name="Song Z."/>
            <person name="Gunde-Cimerman N."/>
        </authorList>
    </citation>
    <scope>NUCLEOTIDE SEQUENCE</scope>
    <source>
        <strain evidence="2">EXF-9298</strain>
    </source>
</reference>
<dbReference type="AlphaFoldDB" id="A0A9P8JEE7"/>
<evidence type="ECO:0000313" key="3">
    <source>
        <dbReference type="Proteomes" id="UP000729357"/>
    </source>
</evidence>
<dbReference type="SUPFAM" id="SSF52518">
    <property type="entry name" value="Thiamin diphosphate-binding fold (THDP-binding)"/>
    <property type="match status" value="1"/>
</dbReference>
<organism evidence="2 3">
    <name type="scientific">Aureobasidium melanogenum</name>
    <name type="common">Aureobasidium pullulans var. melanogenum</name>
    <dbReference type="NCBI Taxonomy" id="46634"/>
    <lineage>
        <taxon>Eukaryota</taxon>
        <taxon>Fungi</taxon>
        <taxon>Dikarya</taxon>
        <taxon>Ascomycota</taxon>
        <taxon>Pezizomycotina</taxon>
        <taxon>Dothideomycetes</taxon>
        <taxon>Dothideomycetidae</taxon>
        <taxon>Dothideales</taxon>
        <taxon>Saccotheciaceae</taxon>
        <taxon>Aureobasidium</taxon>
    </lineage>
</organism>
<gene>
    <name evidence="2" type="ORF">KCU98_g23101</name>
</gene>
<proteinExistence type="predicted"/>
<reference evidence="2" key="1">
    <citation type="journal article" date="2021" name="J Fungi (Basel)">
        <title>Virulence traits and population genomics of the black yeast Aureobasidium melanogenum.</title>
        <authorList>
            <person name="Cernosa A."/>
            <person name="Sun X."/>
            <person name="Gostincar C."/>
            <person name="Fang C."/>
            <person name="Gunde-Cimerman N."/>
            <person name="Song Z."/>
        </authorList>
    </citation>
    <scope>NUCLEOTIDE SEQUENCE</scope>
    <source>
        <strain evidence="2">EXF-9298</strain>
    </source>
</reference>
<sequence length="140" mass="15073">APVSHVLFNKFMRFNPKNPDWVNRDRFVLSNGHGCMLQYALLHLFGYAVSMDDLKAFRTIDSICPGHPEAHDTPGVEVTTGPLGQGFANAVGLAMAQAQTAGTFNKPGFDLINNYTYCFFGDGCAMEGIASEAASTAGHL</sequence>
<dbReference type="PANTHER" id="PTHR43522">
    <property type="entry name" value="TRANSKETOLASE"/>
    <property type="match status" value="1"/>
</dbReference>
<keyword evidence="3" id="KW-1185">Reference proteome</keyword>
<evidence type="ECO:0000259" key="1">
    <source>
        <dbReference type="Pfam" id="PF00456"/>
    </source>
</evidence>
<dbReference type="Gene3D" id="3.40.50.970">
    <property type="match status" value="1"/>
</dbReference>
<dbReference type="EMBL" id="JAHFXS010009629">
    <property type="protein sequence ID" value="KAG9914901.1"/>
    <property type="molecule type" value="Genomic_DNA"/>
</dbReference>
<feature type="non-terminal residue" evidence="2">
    <location>
        <position position="1"/>
    </location>
</feature>
<dbReference type="GO" id="GO:0005634">
    <property type="term" value="C:nucleus"/>
    <property type="evidence" value="ECO:0007669"/>
    <property type="project" value="TreeGrafter"/>
</dbReference>
<dbReference type="InterPro" id="IPR033247">
    <property type="entry name" value="Transketolase_fam"/>
</dbReference>
<dbReference type="GO" id="GO:0005829">
    <property type="term" value="C:cytosol"/>
    <property type="evidence" value="ECO:0007669"/>
    <property type="project" value="TreeGrafter"/>
</dbReference>
<dbReference type="PANTHER" id="PTHR43522:SF2">
    <property type="entry name" value="TRANSKETOLASE 1-RELATED"/>
    <property type="match status" value="1"/>
</dbReference>
<dbReference type="Pfam" id="PF00456">
    <property type="entry name" value="Transketolase_N"/>
    <property type="match status" value="1"/>
</dbReference>
<comment type="caution">
    <text evidence="2">The sequence shown here is derived from an EMBL/GenBank/DDBJ whole genome shotgun (WGS) entry which is preliminary data.</text>
</comment>
<protein>
    <submittedName>
        <fullName evidence="2">Transketolase</fullName>
    </submittedName>
</protein>
<name>A0A9P8JEE7_AURME</name>
<dbReference type="InterPro" id="IPR029061">
    <property type="entry name" value="THDP-binding"/>
</dbReference>